<dbReference type="InterPro" id="IPR051450">
    <property type="entry name" value="Gfo/Idh/MocA_Oxidoreductases"/>
</dbReference>
<protein>
    <recommendedName>
        <fullName evidence="5">Oxidoreductase</fullName>
    </recommendedName>
</protein>
<organism evidence="3 4">
    <name type="scientific">Thermanaerothrix daxensis</name>
    <dbReference type="NCBI Taxonomy" id="869279"/>
    <lineage>
        <taxon>Bacteria</taxon>
        <taxon>Bacillati</taxon>
        <taxon>Chloroflexota</taxon>
        <taxon>Anaerolineae</taxon>
        <taxon>Anaerolineales</taxon>
        <taxon>Anaerolineaceae</taxon>
        <taxon>Thermanaerothrix</taxon>
    </lineage>
</organism>
<keyword evidence="4" id="KW-1185">Reference proteome</keyword>
<evidence type="ECO:0000259" key="2">
    <source>
        <dbReference type="Pfam" id="PF22725"/>
    </source>
</evidence>
<proteinExistence type="predicted"/>
<dbReference type="STRING" id="869279.SE15_13030"/>
<evidence type="ECO:0008006" key="5">
    <source>
        <dbReference type="Google" id="ProtNLM"/>
    </source>
</evidence>
<feature type="domain" description="Gfo/Idh/MocA-like oxidoreductase N-terminal" evidence="1">
    <location>
        <begin position="1"/>
        <end position="116"/>
    </location>
</feature>
<feature type="domain" description="GFO/IDH/MocA-like oxidoreductase" evidence="2">
    <location>
        <begin position="125"/>
        <end position="249"/>
    </location>
</feature>
<dbReference type="RefSeq" id="WP_054522558.1">
    <property type="nucleotide sequence ID" value="NZ_LGKO01000006.1"/>
</dbReference>
<dbReference type="Proteomes" id="UP000050544">
    <property type="component" value="Unassembled WGS sequence"/>
</dbReference>
<dbReference type="InterPro" id="IPR000683">
    <property type="entry name" value="Gfo/Idh/MocA-like_OxRdtase_N"/>
</dbReference>
<accession>A0A0P6XZQ5</accession>
<dbReference type="Pfam" id="PF01408">
    <property type="entry name" value="GFO_IDH_MocA"/>
    <property type="match status" value="1"/>
</dbReference>
<dbReference type="EMBL" id="LGKO01000006">
    <property type="protein sequence ID" value="KPL82039.1"/>
    <property type="molecule type" value="Genomic_DNA"/>
</dbReference>
<evidence type="ECO:0000313" key="3">
    <source>
        <dbReference type="EMBL" id="KPL82039.1"/>
    </source>
</evidence>
<reference evidence="3 4" key="1">
    <citation type="submission" date="2015-07" db="EMBL/GenBank/DDBJ databases">
        <title>Whole genome sequence of Thermanaerothrix daxensis DSM 23592.</title>
        <authorList>
            <person name="Hemp J."/>
            <person name="Ward L.M."/>
            <person name="Pace L.A."/>
            <person name="Fischer W.W."/>
        </authorList>
    </citation>
    <scope>NUCLEOTIDE SEQUENCE [LARGE SCALE GENOMIC DNA]</scope>
    <source>
        <strain evidence="3 4">GNS-1</strain>
    </source>
</reference>
<dbReference type="PANTHER" id="PTHR43377:SF8">
    <property type="entry name" value="BLR3664 PROTEIN"/>
    <property type="match status" value="1"/>
</dbReference>
<dbReference type="Gene3D" id="3.30.360.10">
    <property type="entry name" value="Dihydrodipicolinate Reductase, domain 2"/>
    <property type="match status" value="1"/>
</dbReference>
<evidence type="ECO:0000259" key="1">
    <source>
        <dbReference type="Pfam" id="PF01408"/>
    </source>
</evidence>
<dbReference type="GO" id="GO:0000166">
    <property type="term" value="F:nucleotide binding"/>
    <property type="evidence" value="ECO:0007669"/>
    <property type="project" value="InterPro"/>
</dbReference>
<dbReference type="SUPFAM" id="SSF55347">
    <property type="entry name" value="Glyceraldehyde-3-phosphate dehydrogenase-like, C-terminal domain"/>
    <property type="match status" value="1"/>
</dbReference>
<dbReference type="InterPro" id="IPR036291">
    <property type="entry name" value="NAD(P)-bd_dom_sf"/>
</dbReference>
<gene>
    <name evidence="3" type="ORF">SE15_13030</name>
</gene>
<dbReference type="Gene3D" id="3.40.50.720">
    <property type="entry name" value="NAD(P)-binding Rossmann-like Domain"/>
    <property type="match status" value="1"/>
</dbReference>
<dbReference type="OrthoDB" id="9815825at2"/>
<dbReference type="InterPro" id="IPR055170">
    <property type="entry name" value="GFO_IDH_MocA-like_dom"/>
</dbReference>
<dbReference type="SUPFAM" id="SSF51735">
    <property type="entry name" value="NAD(P)-binding Rossmann-fold domains"/>
    <property type="match status" value="1"/>
</dbReference>
<evidence type="ECO:0000313" key="4">
    <source>
        <dbReference type="Proteomes" id="UP000050544"/>
    </source>
</evidence>
<dbReference type="Pfam" id="PF22725">
    <property type="entry name" value="GFO_IDH_MocA_C3"/>
    <property type="match status" value="1"/>
</dbReference>
<name>A0A0P6XZQ5_9CHLR</name>
<dbReference type="PANTHER" id="PTHR43377">
    <property type="entry name" value="BILIVERDIN REDUCTASE A"/>
    <property type="match status" value="1"/>
</dbReference>
<sequence>MRVLIAGFGSIGRRHFRNLLMLGERDLIFYRTQRSTLPTDELKDYVVETDLEAALAHRPDAVIVANPTALHLEVAIPAAQRGCHLLLEKPISHSLAGVGALRAAVEQSGVRVLVGFQFRYHPSLRRIKRWLEEGAIGRPVHARAHWGEYLPGWHPWEDYRRSYAARPDLGGGVVLTLCHPFDYLRWLLGEVESVSANLATLGDLGIPVEDTADIGLQFQSGALAQVHLDYLQRPPNHHLEIIGTAGMIRWDNTYGTCRVYRASTETWETYTPPSGFERNDLFLDELRHFRRVVAGEEAPHCTLEDGIQALAIALAAHEAARSGRRVRLSEFLTSMTEASQ</sequence>
<dbReference type="AlphaFoldDB" id="A0A0P6XZQ5"/>
<comment type="caution">
    <text evidence="3">The sequence shown here is derived from an EMBL/GenBank/DDBJ whole genome shotgun (WGS) entry which is preliminary data.</text>
</comment>